<dbReference type="OrthoDB" id="2052045at2"/>
<gene>
    <name evidence="1" type="ORF">EV209_1537</name>
</gene>
<dbReference type="Proteomes" id="UP000292927">
    <property type="component" value="Unassembled WGS sequence"/>
</dbReference>
<evidence type="ECO:0000313" key="1">
    <source>
        <dbReference type="EMBL" id="RZT01096.1"/>
    </source>
</evidence>
<dbReference type="EMBL" id="SGXF01000002">
    <property type="protein sequence ID" value="RZT01096.1"/>
    <property type="molecule type" value="Genomic_DNA"/>
</dbReference>
<organism evidence="1 2">
    <name type="scientific">Cuneatibacter caecimuris</name>
    <dbReference type="NCBI Taxonomy" id="1796618"/>
    <lineage>
        <taxon>Bacteria</taxon>
        <taxon>Bacillati</taxon>
        <taxon>Bacillota</taxon>
        <taxon>Clostridia</taxon>
        <taxon>Lachnospirales</taxon>
        <taxon>Lachnospiraceae</taxon>
        <taxon>Cuneatibacter</taxon>
    </lineage>
</organism>
<dbReference type="RefSeq" id="WP_130434683.1">
    <property type="nucleotide sequence ID" value="NZ_SGXF01000002.1"/>
</dbReference>
<protein>
    <submittedName>
        <fullName evidence="1">Uncharacterized protein</fullName>
    </submittedName>
</protein>
<name>A0A4Q7PK86_9FIRM</name>
<proteinExistence type="predicted"/>
<keyword evidence="2" id="KW-1185">Reference proteome</keyword>
<sequence length="77" mass="8995">MKKRIFDSLEEVTGAFGEGGIIPITSMKQVMFYISRYQIQPVWICPSTTNEGKMAYYFIKAETKKPYEEWMKTKGEI</sequence>
<comment type="caution">
    <text evidence="1">The sequence shown here is derived from an EMBL/GenBank/DDBJ whole genome shotgun (WGS) entry which is preliminary data.</text>
</comment>
<dbReference type="AlphaFoldDB" id="A0A4Q7PK86"/>
<evidence type="ECO:0000313" key="2">
    <source>
        <dbReference type="Proteomes" id="UP000292927"/>
    </source>
</evidence>
<accession>A0A4Q7PK86</accession>
<reference evidence="1 2" key="1">
    <citation type="submission" date="2019-02" db="EMBL/GenBank/DDBJ databases">
        <title>Genomic Encyclopedia of Type Strains, Phase IV (KMG-IV): sequencing the most valuable type-strain genomes for metagenomic binning, comparative biology and taxonomic classification.</title>
        <authorList>
            <person name="Goeker M."/>
        </authorList>
    </citation>
    <scope>NUCLEOTIDE SEQUENCE [LARGE SCALE GENOMIC DNA]</scope>
    <source>
        <strain evidence="1 2">DSM 29486</strain>
    </source>
</reference>